<feature type="coiled-coil region" evidence="1">
    <location>
        <begin position="166"/>
        <end position="193"/>
    </location>
</feature>
<name>A0A2S9JSA6_9SPHI</name>
<feature type="transmembrane region" description="Helical" evidence="2">
    <location>
        <begin position="112"/>
        <end position="132"/>
    </location>
</feature>
<sequence length="373" mass="43755">MKNGVYIITSCILKTKVNLPKGKKWYLVAIVTCLIVMLLLSWVKASPTFVEQYYSRQFYPLFSHVPKLLFGWLPFSIGDVFYVALFGTLLLLAISSIIGLSKRKWATAQKRLMQLVLVLFGTYIYFYVSWGLQYYRVPLQQQLGLEIDTIVQADYIDILDRYIVEINGLRKQLDTSKMDKARARRELQQLMAESSDRLPMLSRTQVKAKQPVSSALASYFTVTGYFNPFTQEVQVNGVMPETSYPFTVVHELAHQMGIGFEDECNFIAFLMLQDHPDKWYRYAAYYETVQYLLRPLYFQDKMLYTVYVDKLSAAVRSDYENERLFWQQYYGTFNRLTNLFYGSYLRHNNQPEGMARYSLMSRLVIAWEKQRSP</sequence>
<dbReference type="Pfam" id="PF12725">
    <property type="entry name" value="DUF3810"/>
    <property type="match status" value="1"/>
</dbReference>
<dbReference type="EMBL" id="PVBS01000001">
    <property type="protein sequence ID" value="PRD56159.1"/>
    <property type="molecule type" value="Genomic_DNA"/>
</dbReference>
<gene>
    <name evidence="3" type="ORF">C5749_02470</name>
</gene>
<dbReference type="Proteomes" id="UP000238642">
    <property type="component" value="Unassembled WGS sequence"/>
</dbReference>
<keyword evidence="2" id="KW-0472">Membrane</keyword>
<keyword evidence="1" id="KW-0175">Coiled coil</keyword>
<dbReference type="OrthoDB" id="1048788at2"/>
<organism evidence="3 4">
    <name type="scientific">Sphingobacterium gobiense</name>
    <dbReference type="NCBI Taxonomy" id="1382456"/>
    <lineage>
        <taxon>Bacteria</taxon>
        <taxon>Pseudomonadati</taxon>
        <taxon>Bacteroidota</taxon>
        <taxon>Sphingobacteriia</taxon>
        <taxon>Sphingobacteriales</taxon>
        <taxon>Sphingobacteriaceae</taxon>
        <taxon>Sphingobacterium</taxon>
    </lineage>
</organism>
<evidence type="ECO:0000256" key="2">
    <source>
        <dbReference type="SAM" id="Phobius"/>
    </source>
</evidence>
<protein>
    <submittedName>
        <fullName evidence="3">DUF3810 domain-containing protein</fullName>
    </submittedName>
</protein>
<accession>A0A2S9JSA6</accession>
<reference evidence="3 4" key="1">
    <citation type="submission" date="2018-02" db="EMBL/GenBank/DDBJ databases">
        <title>The draft genome of Sphingobacterium gobiense H7.</title>
        <authorList>
            <person name="Li L."/>
            <person name="Liu L."/>
            <person name="Zhang X."/>
            <person name="Wang T."/>
            <person name="Liang L."/>
        </authorList>
    </citation>
    <scope>NUCLEOTIDE SEQUENCE [LARGE SCALE GENOMIC DNA]</scope>
    <source>
        <strain evidence="3 4">ACCC 05757</strain>
    </source>
</reference>
<evidence type="ECO:0000313" key="3">
    <source>
        <dbReference type="EMBL" id="PRD56159.1"/>
    </source>
</evidence>
<evidence type="ECO:0000313" key="4">
    <source>
        <dbReference type="Proteomes" id="UP000238642"/>
    </source>
</evidence>
<evidence type="ECO:0000256" key="1">
    <source>
        <dbReference type="SAM" id="Coils"/>
    </source>
</evidence>
<keyword evidence="2" id="KW-1133">Transmembrane helix</keyword>
<proteinExistence type="predicted"/>
<dbReference type="InterPro" id="IPR024294">
    <property type="entry name" value="DUF3810"/>
</dbReference>
<dbReference type="AlphaFoldDB" id="A0A2S9JSA6"/>
<feature type="transmembrane region" description="Helical" evidence="2">
    <location>
        <begin position="25"/>
        <end position="43"/>
    </location>
</feature>
<feature type="transmembrane region" description="Helical" evidence="2">
    <location>
        <begin position="80"/>
        <end position="100"/>
    </location>
</feature>
<keyword evidence="2" id="KW-0812">Transmembrane</keyword>
<keyword evidence="4" id="KW-1185">Reference proteome</keyword>
<comment type="caution">
    <text evidence="3">The sequence shown here is derived from an EMBL/GenBank/DDBJ whole genome shotgun (WGS) entry which is preliminary data.</text>
</comment>